<dbReference type="AlphaFoldDB" id="A0A4S2MZT4"/>
<dbReference type="EMBL" id="ML220116">
    <property type="protein sequence ID" value="TGZ82300.1"/>
    <property type="molecule type" value="Genomic_DNA"/>
</dbReference>
<feature type="compositionally biased region" description="Low complexity" evidence="1">
    <location>
        <begin position="8"/>
        <end position="36"/>
    </location>
</feature>
<gene>
    <name evidence="2" type="ORF">EX30DRAFT_221573</name>
</gene>
<accession>A0A4S2MZT4</accession>
<dbReference type="Proteomes" id="UP000298138">
    <property type="component" value="Unassembled WGS sequence"/>
</dbReference>
<protein>
    <submittedName>
        <fullName evidence="2">Uncharacterized protein</fullName>
    </submittedName>
</protein>
<organism evidence="2 3">
    <name type="scientific">Ascodesmis nigricans</name>
    <dbReference type="NCBI Taxonomy" id="341454"/>
    <lineage>
        <taxon>Eukaryota</taxon>
        <taxon>Fungi</taxon>
        <taxon>Dikarya</taxon>
        <taxon>Ascomycota</taxon>
        <taxon>Pezizomycotina</taxon>
        <taxon>Pezizomycetes</taxon>
        <taxon>Pezizales</taxon>
        <taxon>Ascodesmidaceae</taxon>
        <taxon>Ascodesmis</taxon>
    </lineage>
</organism>
<dbReference type="InParanoid" id="A0A4S2MZT4"/>
<feature type="region of interest" description="Disordered" evidence="1">
    <location>
        <begin position="1"/>
        <end position="36"/>
    </location>
</feature>
<evidence type="ECO:0000313" key="3">
    <source>
        <dbReference type="Proteomes" id="UP000298138"/>
    </source>
</evidence>
<evidence type="ECO:0000256" key="1">
    <source>
        <dbReference type="SAM" id="MobiDB-lite"/>
    </source>
</evidence>
<proteinExistence type="predicted"/>
<feature type="region of interest" description="Disordered" evidence="1">
    <location>
        <begin position="158"/>
        <end position="190"/>
    </location>
</feature>
<reference evidence="2 3" key="1">
    <citation type="submission" date="2019-04" db="EMBL/GenBank/DDBJ databases">
        <title>Comparative genomics and transcriptomics to analyze fruiting body development in filamentous ascomycetes.</title>
        <authorList>
            <consortium name="DOE Joint Genome Institute"/>
            <person name="Lutkenhaus R."/>
            <person name="Traeger S."/>
            <person name="Breuer J."/>
            <person name="Kuo A."/>
            <person name="Lipzen A."/>
            <person name="Pangilinan J."/>
            <person name="Dilworth D."/>
            <person name="Sandor L."/>
            <person name="Poggeler S."/>
            <person name="Barry K."/>
            <person name="Grigoriev I.V."/>
            <person name="Nowrousian M."/>
        </authorList>
    </citation>
    <scope>NUCLEOTIDE SEQUENCE [LARGE SCALE GENOMIC DNA]</scope>
    <source>
        <strain evidence="2 3">CBS 389.68</strain>
    </source>
</reference>
<sequence length="190" mass="20234">MGIRHQRLSPSSLSSSSASSSLSSSSASSSASASPLGDEYRRFLPQNLRATSYPRTHSWLVGRCSGGLPHRNQSLSGRNADTIGTGDTLDSTCHLFLLGGGILSWTIYPDSRDGYSPTSAIGGGAAGPWRCVGIWATSRKFRRGEGCIILPSSTQSVGLAADDDEDDDDRFLPASPPSRDPSPCHYRFPR</sequence>
<keyword evidence="3" id="KW-1185">Reference proteome</keyword>
<evidence type="ECO:0000313" key="2">
    <source>
        <dbReference type="EMBL" id="TGZ82300.1"/>
    </source>
</evidence>
<name>A0A4S2MZT4_9PEZI</name>